<dbReference type="GO" id="GO:0000049">
    <property type="term" value="F:tRNA binding"/>
    <property type="evidence" value="ECO:0007669"/>
    <property type="project" value="TreeGrafter"/>
</dbReference>
<comment type="subcellular location">
    <subcellularLocation>
        <location evidence="1">Cytoplasm</location>
    </subcellularLocation>
</comment>
<accession>A0A382WGP3</accession>
<keyword evidence="5" id="KW-0808">Transferase</keyword>
<reference evidence="13" key="1">
    <citation type="submission" date="2018-05" db="EMBL/GenBank/DDBJ databases">
        <authorList>
            <person name="Lanie J.A."/>
            <person name="Ng W.-L."/>
            <person name="Kazmierczak K.M."/>
            <person name="Andrzejewski T.M."/>
            <person name="Davidsen T.M."/>
            <person name="Wayne K.J."/>
            <person name="Tettelin H."/>
            <person name="Glass J.I."/>
            <person name="Rusch D."/>
            <person name="Podicherti R."/>
            <person name="Tsui H.-C.T."/>
            <person name="Winkler M.E."/>
        </authorList>
    </citation>
    <scope>NUCLEOTIDE SEQUENCE</scope>
</reference>
<keyword evidence="9" id="KW-0067">ATP-binding</keyword>
<evidence type="ECO:0000256" key="8">
    <source>
        <dbReference type="ARBA" id="ARBA00022741"/>
    </source>
</evidence>
<evidence type="ECO:0000256" key="10">
    <source>
        <dbReference type="ARBA" id="ARBA00029774"/>
    </source>
</evidence>
<dbReference type="InterPro" id="IPR017945">
    <property type="entry name" value="DHBP_synth_RibB-like_a/b_dom"/>
</dbReference>
<dbReference type="PANTHER" id="PTHR17490:SF16">
    <property type="entry name" value="THREONYLCARBAMOYL-AMP SYNTHASE"/>
    <property type="match status" value="1"/>
</dbReference>
<evidence type="ECO:0000313" key="13">
    <source>
        <dbReference type="EMBL" id="SVD57942.1"/>
    </source>
</evidence>
<dbReference type="PROSITE" id="PS51163">
    <property type="entry name" value="YRDC"/>
    <property type="match status" value="1"/>
</dbReference>
<comment type="catalytic activity">
    <reaction evidence="11">
        <text>L-threonine + hydrogencarbonate + ATP = L-threonylcarbamoyladenylate + diphosphate + H2O</text>
        <dbReference type="Rhea" id="RHEA:36407"/>
        <dbReference type="ChEBI" id="CHEBI:15377"/>
        <dbReference type="ChEBI" id="CHEBI:17544"/>
        <dbReference type="ChEBI" id="CHEBI:30616"/>
        <dbReference type="ChEBI" id="CHEBI:33019"/>
        <dbReference type="ChEBI" id="CHEBI:57926"/>
        <dbReference type="ChEBI" id="CHEBI:73682"/>
        <dbReference type="EC" id="2.7.7.87"/>
    </reaction>
</comment>
<evidence type="ECO:0000259" key="12">
    <source>
        <dbReference type="PROSITE" id="PS51163"/>
    </source>
</evidence>
<dbReference type="InterPro" id="IPR050156">
    <property type="entry name" value="TC-AMP_synthase_SUA5"/>
</dbReference>
<dbReference type="GO" id="GO:0008033">
    <property type="term" value="P:tRNA processing"/>
    <property type="evidence" value="ECO:0007669"/>
    <property type="project" value="UniProtKB-KW"/>
</dbReference>
<organism evidence="13">
    <name type="scientific">marine metagenome</name>
    <dbReference type="NCBI Taxonomy" id="408172"/>
    <lineage>
        <taxon>unclassified sequences</taxon>
        <taxon>metagenomes</taxon>
        <taxon>ecological metagenomes</taxon>
    </lineage>
</organism>
<evidence type="ECO:0000256" key="9">
    <source>
        <dbReference type="ARBA" id="ARBA00022840"/>
    </source>
</evidence>
<keyword evidence="4" id="KW-0963">Cytoplasm</keyword>
<dbReference type="Pfam" id="PF01300">
    <property type="entry name" value="Sua5_yciO_yrdC"/>
    <property type="match status" value="1"/>
</dbReference>
<comment type="similarity">
    <text evidence="2">Belongs to the SUA5 family.</text>
</comment>
<dbReference type="GO" id="GO:0061710">
    <property type="term" value="F:L-threonylcarbamoyladenylate synthase"/>
    <property type="evidence" value="ECO:0007669"/>
    <property type="project" value="UniProtKB-EC"/>
</dbReference>
<keyword evidence="7" id="KW-0548">Nucleotidyltransferase</keyword>
<dbReference type="GO" id="GO:0003725">
    <property type="term" value="F:double-stranded RNA binding"/>
    <property type="evidence" value="ECO:0007669"/>
    <property type="project" value="InterPro"/>
</dbReference>
<keyword evidence="8" id="KW-0547">Nucleotide-binding</keyword>
<dbReference type="GO" id="GO:0005524">
    <property type="term" value="F:ATP binding"/>
    <property type="evidence" value="ECO:0007669"/>
    <property type="project" value="UniProtKB-KW"/>
</dbReference>
<evidence type="ECO:0000256" key="11">
    <source>
        <dbReference type="ARBA" id="ARBA00048366"/>
    </source>
</evidence>
<protein>
    <recommendedName>
        <fullName evidence="10">L-threonylcarbamoyladenylate synthase</fullName>
        <ecNumber evidence="3">2.7.7.87</ecNumber>
    </recommendedName>
    <alternativeName>
        <fullName evidence="10">L-threonylcarbamoyladenylate synthase</fullName>
    </alternativeName>
</protein>
<dbReference type="EC" id="2.7.7.87" evidence="3"/>
<dbReference type="GO" id="GO:0005737">
    <property type="term" value="C:cytoplasm"/>
    <property type="evidence" value="ECO:0007669"/>
    <property type="project" value="UniProtKB-SubCell"/>
</dbReference>
<dbReference type="NCBIfam" id="TIGR00057">
    <property type="entry name" value="L-threonylcarbamoyladenylate synthase"/>
    <property type="match status" value="1"/>
</dbReference>
<name>A0A382WGP3_9ZZZZ</name>
<dbReference type="Gene3D" id="3.90.870.10">
    <property type="entry name" value="DHBP synthase"/>
    <property type="match status" value="1"/>
</dbReference>
<dbReference type="EMBL" id="UINC01159705">
    <property type="protein sequence ID" value="SVD57942.1"/>
    <property type="molecule type" value="Genomic_DNA"/>
</dbReference>
<dbReference type="SUPFAM" id="SSF55821">
    <property type="entry name" value="YrdC/RibB"/>
    <property type="match status" value="1"/>
</dbReference>
<dbReference type="InterPro" id="IPR006070">
    <property type="entry name" value="Sua5-like_dom"/>
</dbReference>
<evidence type="ECO:0000256" key="4">
    <source>
        <dbReference type="ARBA" id="ARBA00022490"/>
    </source>
</evidence>
<dbReference type="PANTHER" id="PTHR17490">
    <property type="entry name" value="SUA5"/>
    <property type="match status" value="1"/>
</dbReference>
<keyword evidence="6" id="KW-0819">tRNA processing</keyword>
<evidence type="ECO:0000256" key="3">
    <source>
        <dbReference type="ARBA" id="ARBA00012584"/>
    </source>
</evidence>
<evidence type="ECO:0000256" key="5">
    <source>
        <dbReference type="ARBA" id="ARBA00022679"/>
    </source>
</evidence>
<evidence type="ECO:0000256" key="7">
    <source>
        <dbReference type="ARBA" id="ARBA00022695"/>
    </source>
</evidence>
<feature type="domain" description="YrdC-like" evidence="12">
    <location>
        <begin position="14"/>
        <end position="200"/>
    </location>
</feature>
<proteinExistence type="inferred from homology"/>
<dbReference type="AlphaFoldDB" id="A0A382WGP3"/>
<dbReference type="GO" id="GO:0006450">
    <property type="term" value="P:regulation of translational fidelity"/>
    <property type="evidence" value="ECO:0007669"/>
    <property type="project" value="TreeGrafter"/>
</dbReference>
<evidence type="ECO:0000256" key="1">
    <source>
        <dbReference type="ARBA" id="ARBA00004496"/>
    </source>
</evidence>
<evidence type="ECO:0000256" key="6">
    <source>
        <dbReference type="ARBA" id="ARBA00022694"/>
    </source>
</evidence>
<sequence length="217" mass="23827">MQQILKVNPDDSIKNHSKHIRNILRSGGVIAFPTDTYYGLGVDPYNEKGIRRIFEIKSRAYDKPLLVLISTRSQINQLTQNRSQEAEQLIQGFWPAPLTLIFNAVSKLPDMLTSNTGKVGIRLPKNEWTRRLIQAVGCTLTATSANKNGGKNTRTAQEVLQVFGSDIDLIIDPGPAPGGKVSTLLDTTISPPAVLRHGAITQQEIDSCLANENTLVL</sequence>
<gene>
    <name evidence="13" type="ORF">METZ01_LOCUS410796</name>
</gene>
<evidence type="ECO:0000256" key="2">
    <source>
        <dbReference type="ARBA" id="ARBA00007663"/>
    </source>
</evidence>